<evidence type="ECO:0000256" key="1">
    <source>
        <dbReference type="ARBA" id="ARBA00004138"/>
    </source>
</evidence>
<dbReference type="RefSeq" id="XP_008814186.1">
    <property type="nucleotide sequence ID" value="XM_008815964.1"/>
</dbReference>
<dbReference type="InterPro" id="IPR053879">
    <property type="entry name" value="HYDIN_VesB_CFA65-like_Ig"/>
</dbReference>
<keyword evidence="9" id="KW-1185">Reference proteome</keyword>
<dbReference type="GO" id="GO:0003341">
    <property type="term" value="P:cilium movement"/>
    <property type="evidence" value="ECO:0007669"/>
    <property type="project" value="TreeGrafter"/>
</dbReference>
<keyword evidence="3" id="KW-0963">Cytoplasm</keyword>
<protein>
    <recommendedName>
        <fullName evidence="7">HYDIN/VesB/CFA65-like Ig-like domain-containing protein</fullName>
    </recommendedName>
</protein>
<evidence type="ECO:0000256" key="3">
    <source>
        <dbReference type="ARBA" id="ARBA00022490"/>
    </source>
</evidence>
<sequence length="1094" mass="126455">MEEVNTSGVKDNKFGICTKKERNDKCDEEEGGGAPFLRPAYFVHNKEKALKEFIRKKNENMTKKVILKDNISCNYFQITPDIVTFTSYAPFKKYERVITLKNIDANARNLKFELGENHVFKVKYISDVKKKVAPGMLFTFKVEFYPQSCENYEYDLEIQTEDKSFTLPIRCMNDEIILDVQDEIKMNETPIYMKSERSITIKNIGKYENKFQISLAPPFYVNSSIHVLKEGEMIETKITFLPVQKRTYEDYMIINYENGMSTHTKIRGEGIVAEVLIKDKDLTVDDVYINKLKEINIVIKNLSFFLLTYNITKYHVYECKYDDPSTDIKDVTFDEGDKIIQKTFIRDSELLDENIVENALYKNEESFLGGGGSGVSNSESSSSDSTCGDSTNGDRSSGDNLLDGEPRKEPQLHDEKSDASHSEPSDKSLLSHYYEPKNLIFLFIRGYKKEEKIVVYLKSIAPEIVITERIHKIDNILINTCRRLSFEMVNNTQFDVPMKIEKVEDNYNEFEVARRKFTLRKNSTHSLEMVYMPKVNGASEKTFIIHQKYTNVKRKLQVVSKCNFPQILLDVEEINFNQVSHSFEYKKIITIVNKSELTLHYGFNIPNELKDEVKIEKNCNKLNKFGEEQIILSFCPKHIKTYMTSVELYLGEIKTYKKNLPFRAICSKPKVLCEPVFLNIEPMIIDKMYSEQINLINKSENTDVKYELFVDEEICHICDLHISQKDGVIRRNHHQSVNISIKSKIIGYILIVVKVKISGCDDLLFANIKAYCTCPTVKIIPSIIDFEKCNCLDVKEKVIEIKNESPINTFINLSNELPVFSFSKNNFYIEPHESVFVPVCVECVDTTAYTDTLRVNVHRKEDILVPLKAQGVGSPILVNQSELNFQVIHTSKKYVHELIISNRGTSERSLHFLFESEKKRKKKNESPEIFGVTPRSVSIKGGNEAVCIVSALNCKEEKCEDILYVHEDTIGKKKVCASFKKIKIEASFVHPEIEICGISNFVYDFNERRGLEKDDWEDQAPEKCQNCADESGENRPKQRVTHSKNMKKLMQEVEMKNLRNANVKFSLSTKLPFSVEQEIIELRPMEKKKKKNLF</sequence>
<feature type="region of interest" description="Disordered" evidence="6">
    <location>
        <begin position="369"/>
        <end position="428"/>
    </location>
</feature>
<evidence type="ECO:0000256" key="2">
    <source>
        <dbReference type="ARBA" id="ARBA00004496"/>
    </source>
</evidence>
<dbReference type="GO" id="GO:1904158">
    <property type="term" value="P:axonemal central apparatus assembly"/>
    <property type="evidence" value="ECO:0007669"/>
    <property type="project" value="TreeGrafter"/>
</dbReference>
<evidence type="ECO:0000259" key="7">
    <source>
        <dbReference type="Pfam" id="PF22544"/>
    </source>
</evidence>
<evidence type="ECO:0000256" key="6">
    <source>
        <dbReference type="SAM" id="MobiDB-lite"/>
    </source>
</evidence>
<dbReference type="OrthoDB" id="442692at2759"/>
<gene>
    <name evidence="8" type="ORF">C922_00347</name>
</gene>
<organism evidence="8 9">
    <name type="scientific">Plasmodium inui San Antonio 1</name>
    <dbReference type="NCBI Taxonomy" id="1237626"/>
    <lineage>
        <taxon>Eukaryota</taxon>
        <taxon>Sar</taxon>
        <taxon>Alveolata</taxon>
        <taxon>Apicomplexa</taxon>
        <taxon>Aconoidasida</taxon>
        <taxon>Haemosporida</taxon>
        <taxon>Plasmodiidae</taxon>
        <taxon>Plasmodium</taxon>
        <taxon>Plasmodium (Plasmodium)</taxon>
    </lineage>
</organism>
<dbReference type="Gene3D" id="2.60.40.10">
    <property type="entry name" value="Immunoglobulins"/>
    <property type="match status" value="6"/>
</dbReference>
<comment type="subcellular location">
    <subcellularLocation>
        <location evidence="1">Cell projection</location>
        <location evidence="1">Cilium</location>
    </subcellularLocation>
    <subcellularLocation>
        <location evidence="2">Cytoplasm</location>
    </subcellularLocation>
</comment>
<name>W7AL18_9APIC</name>
<keyword evidence="4" id="KW-0969">Cilium</keyword>
<evidence type="ECO:0000313" key="8">
    <source>
        <dbReference type="EMBL" id="EUD69484.1"/>
    </source>
</evidence>
<evidence type="ECO:0000256" key="4">
    <source>
        <dbReference type="ARBA" id="ARBA00023069"/>
    </source>
</evidence>
<proteinExistence type="predicted"/>
<evidence type="ECO:0000256" key="5">
    <source>
        <dbReference type="ARBA" id="ARBA00023273"/>
    </source>
</evidence>
<dbReference type="VEuPathDB" id="PlasmoDB:C922_00347"/>
<dbReference type="GeneID" id="20035621"/>
<dbReference type="PANTHER" id="PTHR23053:SF0">
    <property type="entry name" value="HYDROCEPHALUS-INDUCING PROTEIN HOMOLOG"/>
    <property type="match status" value="1"/>
</dbReference>
<dbReference type="InterPro" id="IPR033305">
    <property type="entry name" value="Hydin-like"/>
</dbReference>
<feature type="compositionally biased region" description="Basic and acidic residues" evidence="6">
    <location>
        <begin position="404"/>
        <end position="426"/>
    </location>
</feature>
<reference evidence="8 9" key="1">
    <citation type="submission" date="2013-02" db="EMBL/GenBank/DDBJ databases">
        <title>The Genome Sequence of Plasmodium inui San Antonio 1.</title>
        <authorList>
            <consortium name="The Broad Institute Genome Sequencing Platform"/>
            <consortium name="The Broad Institute Genome Sequencing Center for Infectious Disease"/>
            <person name="Neafsey D."/>
            <person name="Cheeseman I."/>
            <person name="Volkman S."/>
            <person name="Adams J."/>
            <person name="Walker B."/>
            <person name="Young S.K."/>
            <person name="Zeng Q."/>
            <person name="Gargeya S."/>
            <person name="Fitzgerald M."/>
            <person name="Haas B."/>
            <person name="Abouelleil A."/>
            <person name="Alvarado L."/>
            <person name="Arachchi H.M."/>
            <person name="Berlin A.M."/>
            <person name="Chapman S.B."/>
            <person name="Dewar J."/>
            <person name="Goldberg J."/>
            <person name="Griggs A."/>
            <person name="Gujja S."/>
            <person name="Hansen M."/>
            <person name="Howarth C."/>
            <person name="Imamovic A."/>
            <person name="Larimer J."/>
            <person name="McCowan C."/>
            <person name="Murphy C."/>
            <person name="Neiman D."/>
            <person name="Pearson M."/>
            <person name="Priest M."/>
            <person name="Roberts A."/>
            <person name="Saif S."/>
            <person name="Shea T."/>
            <person name="Sisk P."/>
            <person name="Sykes S."/>
            <person name="Wortman J."/>
            <person name="Nusbaum C."/>
            <person name="Birren B."/>
        </authorList>
    </citation>
    <scope>NUCLEOTIDE SEQUENCE [LARGE SCALE GENOMIC DNA]</scope>
    <source>
        <strain evidence="8 9">San Antonio 1</strain>
    </source>
</reference>
<accession>W7AL18</accession>
<dbReference type="Proteomes" id="UP000030640">
    <property type="component" value="Unassembled WGS sequence"/>
</dbReference>
<dbReference type="AlphaFoldDB" id="W7AL18"/>
<evidence type="ECO:0000313" key="9">
    <source>
        <dbReference type="Proteomes" id="UP000030640"/>
    </source>
</evidence>
<dbReference type="PANTHER" id="PTHR23053">
    <property type="entry name" value="DLEC1 DELETED IN LUNG AND ESOPHAGEAL CANCER 1"/>
    <property type="match status" value="1"/>
</dbReference>
<feature type="compositionally biased region" description="Low complexity" evidence="6">
    <location>
        <begin position="375"/>
        <end position="394"/>
    </location>
</feature>
<dbReference type="EMBL" id="KI965460">
    <property type="protein sequence ID" value="EUD69484.1"/>
    <property type="molecule type" value="Genomic_DNA"/>
</dbReference>
<dbReference type="Pfam" id="PF22544">
    <property type="entry name" value="HYDIN_VesB_CFA65-like_Ig"/>
    <property type="match status" value="1"/>
</dbReference>
<dbReference type="InterPro" id="IPR013783">
    <property type="entry name" value="Ig-like_fold"/>
</dbReference>
<dbReference type="Pfam" id="PF24771">
    <property type="entry name" value="Ig_CFAP74_1st"/>
    <property type="match status" value="1"/>
</dbReference>
<dbReference type="GO" id="GO:0005930">
    <property type="term" value="C:axoneme"/>
    <property type="evidence" value="ECO:0007669"/>
    <property type="project" value="TreeGrafter"/>
</dbReference>
<feature type="domain" description="HYDIN/VesB/CFA65-like Ig-like" evidence="7">
    <location>
        <begin position="178"/>
        <end position="268"/>
    </location>
</feature>
<keyword evidence="5" id="KW-0966">Cell projection</keyword>